<sequence>MGQSSSTSSSKGGAGGAHPHVMVVKQEKDGEAKDVSMLLPDECLGLIFHRLSVEDRNRCSLVCKRWLAVESQGRQLLSLVVHADLTPSIPFLLNRFENLTKLVLKCPRESSGIQDEGLILVGTLCRHLQKIRLKGCKTITDNGLAEFAKACSSLKKFSCRSCQFGTKGLNALLGQCSLLEELTVKRLHGLEQEGKEFVGIGTNRIKRICLKEIANAHLFTPLIAGSPRLKTLILSTVSGNWDRLLEIVAEHLVDLAELHLEKLQLSDRGLRALAQCNSLQVLRITKVPDCGNPGLIALFEGCKHLRKFHVDGCLAGRIGDEGLIHLAQRCRGLQELVLISLNATAQSLVTLATNCTALERLALCNSETFGDAELACIARGCLALNRLCIKGCPISDQGLTALAAGCPSLAKIRIKKCKGISVAGLICLKTSREGLVVSLDPELLTCLDAALTSRMQQSSTGVQRAVAAPSSSPALTRAKLTMVGTFMKRTL</sequence>
<reference evidence="2" key="1">
    <citation type="journal article" date="2024" name="Proc. Natl. Acad. Sci. U.S.A.">
        <title>Extraordinary preservation of gene collinearity over three hundred million years revealed in homosporous lycophytes.</title>
        <authorList>
            <person name="Li C."/>
            <person name="Wickell D."/>
            <person name="Kuo L.Y."/>
            <person name="Chen X."/>
            <person name="Nie B."/>
            <person name="Liao X."/>
            <person name="Peng D."/>
            <person name="Ji J."/>
            <person name="Jenkins J."/>
            <person name="Williams M."/>
            <person name="Shu S."/>
            <person name="Plott C."/>
            <person name="Barry K."/>
            <person name="Rajasekar S."/>
            <person name="Grimwood J."/>
            <person name="Han X."/>
            <person name="Sun S."/>
            <person name="Hou Z."/>
            <person name="He W."/>
            <person name="Dai G."/>
            <person name="Sun C."/>
            <person name="Schmutz J."/>
            <person name="Leebens-Mack J.H."/>
            <person name="Li F.W."/>
            <person name="Wang L."/>
        </authorList>
    </citation>
    <scope>NUCLEOTIDE SEQUENCE [LARGE SCALE GENOMIC DNA]</scope>
    <source>
        <strain evidence="2">cv. PW_Plant_1</strain>
    </source>
</reference>
<proteinExistence type="predicted"/>
<organism evidence="1 2">
    <name type="scientific">Diphasiastrum complanatum</name>
    <name type="common">Issler's clubmoss</name>
    <name type="synonym">Lycopodium complanatum</name>
    <dbReference type="NCBI Taxonomy" id="34168"/>
    <lineage>
        <taxon>Eukaryota</taxon>
        <taxon>Viridiplantae</taxon>
        <taxon>Streptophyta</taxon>
        <taxon>Embryophyta</taxon>
        <taxon>Tracheophyta</taxon>
        <taxon>Lycopodiopsida</taxon>
        <taxon>Lycopodiales</taxon>
        <taxon>Lycopodiaceae</taxon>
        <taxon>Lycopodioideae</taxon>
        <taxon>Diphasiastrum</taxon>
    </lineage>
</organism>
<evidence type="ECO:0000313" key="1">
    <source>
        <dbReference type="EMBL" id="KAJ7542573.1"/>
    </source>
</evidence>
<keyword evidence="2" id="KW-1185">Reference proteome</keyword>
<gene>
    <name evidence="1" type="ORF">O6H91_09G001400</name>
</gene>
<dbReference type="Proteomes" id="UP001162992">
    <property type="component" value="Chromosome 9"/>
</dbReference>
<comment type="caution">
    <text evidence="1">The sequence shown here is derived from an EMBL/GenBank/DDBJ whole genome shotgun (WGS) entry which is preliminary data.</text>
</comment>
<accession>A0ACC2CKT4</accession>
<dbReference type="EMBL" id="CM055100">
    <property type="protein sequence ID" value="KAJ7542573.1"/>
    <property type="molecule type" value="Genomic_DNA"/>
</dbReference>
<name>A0ACC2CKT4_DIPCM</name>
<protein>
    <submittedName>
        <fullName evidence="1">Uncharacterized protein</fullName>
    </submittedName>
</protein>
<evidence type="ECO:0000313" key="2">
    <source>
        <dbReference type="Proteomes" id="UP001162992"/>
    </source>
</evidence>